<dbReference type="Proteomes" id="UP001432222">
    <property type="component" value="Chromosome"/>
</dbReference>
<dbReference type="RefSeq" id="WP_328958307.1">
    <property type="nucleotide sequence ID" value="NZ_CP108110.1"/>
</dbReference>
<protein>
    <recommendedName>
        <fullName evidence="3">GyrA</fullName>
    </recommendedName>
</protein>
<keyword evidence="2" id="KW-1185">Reference proteome</keyword>
<gene>
    <name evidence="1" type="ORF">OHA16_35085</name>
</gene>
<accession>A0ABZ1UBH3</accession>
<evidence type="ECO:0008006" key="3">
    <source>
        <dbReference type="Google" id="ProtNLM"/>
    </source>
</evidence>
<dbReference type="EMBL" id="CP108110">
    <property type="protein sequence ID" value="WUQ87750.1"/>
    <property type="molecule type" value="Genomic_DNA"/>
</dbReference>
<reference evidence="1" key="1">
    <citation type="submission" date="2022-10" db="EMBL/GenBank/DDBJ databases">
        <title>The complete genomes of actinobacterial strains from the NBC collection.</title>
        <authorList>
            <person name="Joergensen T.S."/>
            <person name="Alvarez Arevalo M."/>
            <person name="Sterndorff E.B."/>
            <person name="Faurdal D."/>
            <person name="Vuksanovic O."/>
            <person name="Mourched A.-S."/>
            <person name="Charusanti P."/>
            <person name="Shaw S."/>
            <person name="Blin K."/>
            <person name="Weber T."/>
        </authorList>
    </citation>
    <scope>NUCLEOTIDE SEQUENCE</scope>
    <source>
        <strain evidence="1">NBC_00222</strain>
    </source>
</reference>
<sequence length="43" mass="4577">MSDSINPEPTEAEDEVDVVAHGIEVEDDGVVDDICVINNSSSM</sequence>
<evidence type="ECO:0000313" key="1">
    <source>
        <dbReference type="EMBL" id="WUQ87750.1"/>
    </source>
</evidence>
<name>A0ABZ1UBH3_9ACTN</name>
<evidence type="ECO:0000313" key="2">
    <source>
        <dbReference type="Proteomes" id="UP001432222"/>
    </source>
</evidence>
<proteinExistence type="predicted"/>
<organism evidence="1 2">
    <name type="scientific">Kitasatospora purpeofusca</name>
    <dbReference type="NCBI Taxonomy" id="67352"/>
    <lineage>
        <taxon>Bacteria</taxon>
        <taxon>Bacillati</taxon>
        <taxon>Actinomycetota</taxon>
        <taxon>Actinomycetes</taxon>
        <taxon>Kitasatosporales</taxon>
        <taxon>Streptomycetaceae</taxon>
        <taxon>Kitasatospora</taxon>
    </lineage>
</organism>